<reference evidence="1 2" key="1">
    <citation type="submission" date="2022-08" db="EMBL/GenBank/DDBJ databases">
        <title>Bacterial and archaeal communities from various locations to study Microbial Dark Matter (Phase II).</title>
        <authorList>
            <person name="Stepanauskas R."/>
        </authorList>
    </citation>
    <scope>NUCLEOTIDE SEQUENCE [LARGE SCALE GENOMIC DNA]</scope>
    <source>
        <strain evidence="1 2">PD1</strain>
    </source>
</reference>
<accession>A0ABT2ETK9</accession>
<gene>
    <name evidence="1" type="ORF">M2350_003420</name>
</gene>
<proteinExistence type="predicted"/>
<evidence type="ECO:0000313" key="1">
    <source>
        <dbReference type="EMBL" id="MCS3920979.1"/>
    </source>
</evidence>
<dbReference type="Proteomes" id="UP001204798">
    <property type="component" value="Unassembled WGS sequence"/>
</dbReference>
<comment type="caution">
    <text evidence="1">The sequence shown here is derived from an EMBL/GenBank/DDBJ whole genome shotgun (WGS) entry which is preliminary data.</text>
</comment>
<sequence>MPLFKRYKVLLPVRYNDGMPVEEEKFWQTWLEARQQFVG</sequence>
<organism evidence="1 2">
    <name type="scientific">Candidatus Fervidibacter sacchari</name>
    <dbReference type="NCBI Taxonomy" id="1448929"/>
    <lineage>
        <taxon>Bacteria</taxon>
        <taxon>Candidatus Fervidibacterota</taxon>
        <taxon>Candidatus Fervidibacter</taxon>
    </lineage>
</organism>
<name>A0ABT2ETK9_9BACT</name>
<protein>
    <submittedName>
        <fullName evidence="1">Uncharacterized protein</fullName>
    </submittedName>
</protein>
<evidence type="ECO:0000313" key="2">
    <source>
        <dbReference type="Proteomes" id="UP001204798"/>
    </source>
</evidence>
<keyword evidence="2" id="KW-1185">Reference proteome</keyword>
<dbReference type="EMBL" id="JANUCP010000008">
    <property type="protein sequence ID" value="MCS3920979.1"/>
    <property type="molecule type" value="Genomic_DNA"/>
</dbReference>